<dbReference type="Pfam" id="PF02639">
    <property type="entry name" value="DUF188"/>
    <property type="match status" value="1"/>
</dbReference>
<dbReference type="NCBIfam" id="NF001095">
    <property type="entry name" value="PRK00124.1"/>
    <property type="match status" value="1"/>
</dbReference>
<dbReference type="AlphaFoldDB" id="A0A4V0WPH7"/>
<comment type="caution">
    <text evidence="3">The sequence shown here is derived from an EMBL/GenBank/DDBJ whole genome shotgun (WGS) entry which is preliminary data.</text>
</comment>
<sequence length="152" mass="17446">MRIVIDGDGSPVKDTAIAIAQSYQLPVVIVTSIDHYSTKEYPDFVEFVYVDRGFDSADYKIVSLIQPTDILITQDYGLASLTLTKAAHILHQTGWEYSIHTMDNLLEQRYISGKMRQAKQRTKGPKAYTEEDREQFKQKLTQLIETENRKTL</sequence>
<comment type="similarity">
    <text evidence="1 2">Belongs to the UPF0178 family.</text>
</comment>
<dbReference type="HAMAP" id="MF_00489">
    <property type="entry name" value="UPF0178"/>
    <property type="match status" value="1"/>
</dbReference>
<gene>
    <name evidence="3" type="ORF">NRIC_17900</name>
</gene>
<dbReference type="PANTHER" id="PTHR35146:SF1">
    <property type="entry name" value="UPF0178 PROTEIN YAII"/>
    <property type="match status" value="1"/>
</dbReference>
<reference evidence="4" key="1">
    <citation type="submission" date="2019-02" db="EMBL/GenBank/DDBJ databases">
        <title>Draft genome sequence of Enterococcus sp. Gos25-1.</title>
        <authorList>
            <person name="Tanaka N."/>
            <person name="Shiwa Y."/>
            <person name="Fujita N."/>
        </authorList>
    </citation>
    <scope>NUCLEOTIDE SEQUENCE [LARGE SCALE GENOMIC DNA]</scope>
    <source>
        <strain evidence="4">Gos25-1</strain>
    </source>
</reference>
<name>A0A4V0WPH7_9ENTE</name>
<evidence type="ECO:0000256" key="2">
    <source>
        <dbReference type="HAMAP-Rule" id="MF_00489"/>
    </source>
</evidence>
<protein>
    <recommendedName>
        <fullName evidence="2">UPF0178 protein NRIC_17900</fullName>
    </recommendedName>
</protein>
<dbReference type="InterPro" id="IPR003791">
    <property type="entry name" value="UPF0178"/>
</dbReference>
<evidence type="ECO:0000313" key="3">
    <source>
        <dbReference type="EMBL" id="GCF93899.1"/>
    </source>
</evidence>
<dbReference type="PANTHER" id="PTHR35146">
    <property type="entry name" value="UPF0178 PROTEIN YAII"/>
    <property type="match status" value="1"/>
</dbReference>
<dbReference type="OrthoDB" id="9798918at2"/>
<keyword evidence="4" id="KW-1185">Reference proteome</keyword>
<organism evidence="3 4">
    <name type="scientific">Enterococcus florum</name>
    <dbReference type="NCBI Taxonomy" id="2480627"/>
    <lineage>
        <taxon>Bacteria</taxon>
        <taxon>Bacillati</taxon>
        <taxon>Bacillota</taxon>
        <taxon>Bacilli</taxon>
        <taxon>Lactobacillales</taxon>
        <taxon>Enterococcaceae</taxon>
        <taxon>Enterococcus</taxon>
    </lineage>
</organism>
<proteinExistence type="inferred from homology"/>
<evidence type="ECO:0000313" key="4">
    <source>
        <dbReference type="Proteomes" id="UP000290567"/>
    </source>
</evidence>
<dbReference type="RefSeq" id="WP_146622333.1">
    <property type="nucleotide sequence ID" value="NZ_BJCC01000013.1"/>
</dbReference>
<dbReference type="Proteomes" id="UP000290567">
    <property type="component" value="Unassembled WGS sequence"/>
</dbReference>
<evidence type="ECO:0000256" key="1">
    <source>
        <dbReference type="ARBA" id="ARBA00008522"/>
    </source>
</evidence>
<accession>A0A4V0WPH7</accession>
<dbReference type="EMBL" id="BJCC01000013">
    <property type="protein sequence ID" value="GCF93899.1"/>
    <property type="molecule type" value="Genomic_DNA"/>
</dbReference>